<keyword evidence="4" id="KW-0633">Potassium transport</keyword>
<dbReference type="STRING" id="225164.V4B2I8"/>
<evidence type="ECO:0000256" key="10">
    <source>
        <dbReference type="ARBA" id="ARBA00023136"/>
    </source>
</evidence>
<dbReference type="PRINTS" id="PR01095">
    <property type="entry name" value="TASKCHANNEL"/>
</dbReference>
<gene>
    <name evidence="16" type="ORF">LOTGIDRAFT_108839</name>
</gene>
<dbReference type="EMBL" id="KB203854">
    <property type="protein sequence ID" value="ESO82629.1"/>
    <property type="molecule type" value="Genomic_DNA"/>
</dbReference>
<keyword evidence="10 14" id="KW-0472">Membrane</keyword>
<comment type="subcellular location">
    <subcellularLocation>
        <location evidence="1">Membrane</location>
        <topology evidence="1">Multi-pass membrane protein</topology>
    </subcellularLocation>
</comment>
<evidence type="ECO:0000256" key="4">
    <source>
        <dbReference type="ARBA" id="ARBA00022538"/>
    </source>
</evidence>
<keyword evidence="11 12" id="KW-0407">Ion channel</keyword>
<feature type="transmembrane region" description="Helical" evidence="14">
    <location>
        <begin position="201"/>
        <end position="220"/>
    </location>
</feature>
<accession>V4B2I8</accession>
<keyword evidence="6" id="KW-0631">Potassium channel</keyword>
<dbReference type="Gene3D" id="1.10.287.70">
    <property type="match status" value="1"/>
</dbReference>
<keyword evidence="9 12" id="KW-0406">Ion transport</keyword>
<dbReference type="PANTHER" id="PTHR11003:SF335">
    <property type="entry name" value="POTASSIUM CHANNEL DOMAIN-CONTAINING PROTEIN"/>
    <property type="match status" value="1"/>
</dbReference>
<feature type="domain" description="Potassium channel" evidence="15">
    <location>
        <begin position="106"/>
        <end position="165"/>
    </location>
</feature>
<feature type="domain" description="Potassium channel" evidence="15">
    <location>
        <begin position="207"/>
        <end position="280"/>
    </location>
</feature>
<evidence type="ECO:0000256" key="5">
    <source>
        <dbReference type="ARBA" id="ARBA00022692"/>
    </source>
</evidence>
<dbReference type="OMA" id="FWAVFPH"/>
<dbReference type="Pfam" id="PF07885">
    <property type="entry name" value="Ion_trans_2"/>
    <property type="match status" value="2"/>
</dbReference>
<keyword evidence="3 12" id="KW-0813">Transport</keyword>
<feature type="transmembrane region" description="Helical" evidence="14">
    <location>
        <begin position="20"/>
        <end position="41"/>
    </location>
</feature>
<dbReference type="SUPFAM" id="SSF81324">
    <property type="entry name" value="Voltage-gated potassium channels"/>
    <property type="match status" value="2"/>
</dbReference>
<feature type="region of interest" description="Disordered" evidence="13">
    <location>
        <begin position="321"/>
        <end position="347"/>
    </location>
</feature>
<name>V4B2I8_LOTGI</name>
<evidence type="ECO:0000256" key="7">
    <source>
        <dbReference type="ARBA" id="ARBA00022958"/>
    </source>
</evidence>
<dbReference type="HOGENOM" id="CLU_742469_0_0_1"/>
<evidence type="ECO:0000313" key="16">
    <source>
        <dbReference type="EMBL" id="ESO82629.1"/>
    </source>
</evidence>
<evidence type="ECO:0000313" key="17">
    <source>
        <dbReference type="Proteomes" id="UP000030746"/>
    </source>
</evidence>
<dbReference type="InterPro" id="IPR003280">
    <property type="entry name" value="2pore_dom_K_chnl"/>
</dbReference>
<keyword evidence="8 14" id="KW-1133">Transmembrane helix</keyword>
<dbReference type="AlphaFoldDB" id="V4B2I8"/>
<organism evidence="16 17">
    <name type="scientific">Lottia gigantea</name>
    <name type="common">Giant owl limpet</name>
    <dbReference type="NCBI Taxonomy" id="225164"/>
    <lineage>
        <taxon>Eukaryota</taxon>
        <taxon>Metazoa</taxon>
        <taxon>Spiralia</taxon>
        <taxon>Lophotrochozoa</taxon>
        <taxon>Mollusca</taxon>
        <taxon>Gastropoda</taxon>
        <taxon>Patellogastropoda</taxon>
        <taxon>Lottioidea</taxon>
        <taxon>Lottiidae</taxon>
        <taxon>Lottia</taxon>
    </lineage>
</organism>
<dbReference type="CTD" id="20230399"/>
<evidence type="ECO:0000256" key="2">
    <source>
        <dbReference type="ARBA" id="ARBA00006666"/>
    </source>
</evidence>
<keyword evidence="17" id="KW-1185">Reference proteome</keyword>
<dbReference type="GO" id="GO:0015271">
    <property type="term" value="F:outward rectifier potassium channel activity"/>
    <property type="evidence" value="ECO:0007669"/>
    <property type="project" value="TreeGrafter"/>
</dbReference>
<comment type="similarity">
    <text evidence="2 12">Belongs to the two pore domain potassium channel (TC 1.A.1.8) family.</text>
</comment>
<feature type="transmembrane region" description="Helical" evidence="14">
    <location>
        <begin position="137"/>
        <end position="158"/>
    </location>
</feature>
<dbReference type="KEGG" id="lgi:LOTGIDRAFT_108839"/>
<evidence type="ECO:0000259" key="15">
    <source>
        <dbReference type="Pfam" id="PF07885"/>
    </source>
</evidence>
<keyword evidence="5 12" id="KW-0812">Transmembrane</keyword>
<keyword evidence="7" id="KW-0630">Potassium</keyword>
<evidence type="ECO:0000256" key="14">
    <source>
        <dbReference type="SAM" id="Phobius"/>
    </source>
</evidence>
<dbReference type="InterPro" id="IPR013099">
    <property type="entry name" value="K_chnl_dom"/>
</dbReference>
<proteinExistence type="inferred from homology"/>
<reference evidence="16 17" key="1">
    <citation type="journal article" date="2013" name="Nature">
        <title>Insights into bilaterian evolution from three spiralian genomes.</title>
        <authorList>
            <person name="Simakov O."/>
            <person name="Marletaz F."/>
            <person name="Cho S.J."/>
            <person name="Edsinger-Gonzales E."/>
            <person name="Havlak P."/>
            <person name="Hellsten U."/>
            <person name="Kuo D.H."/>
            <person name="Larsson T."/>
            <person name="Lv J."/>
            <person name="Arendt D."/>
            <person name="Savage R."/>
            <person name="Osoegawa K."/>
            <person name="de Jong P."/>
            <person name="Grimwood J."/>
            <person name="Chapman J.A."/>
            <person name="Shapiro H."/>
            <person name="Aerts A."/>
            <person name="Otillar R.P."/>
            <person name="Terry A.Y."/>
            <person name="Boore J.L."/>
            <person name="Grigoriev I.V."/>
            <person name="Lindberg D.R."/>
            <person name="Seaver E.C."/>
            <person name="Weisblat D.A."/>
            <person name="Putnam N.H."/>
            <person name="Rokhsar D.S."/>
        </authorList>
    </citation>
    <scope>NUCLEOTIDE SEQUENCE [LARGE SCALE GENOMIC DNA]</scope>
</reference>
<feature type="transmembrane region" description="Helical" evidence="14">
    <location>
        <begin position="227"/>
        <end position="247"/>
    </location>
</feature>
<evidence type="ECO:0000256" key="3">
    <source>
        <dbReference type="ARBA" id="ARBA00022448"/>
    </source>
</evidence>
<dbReference type="GO" id="GO:0030322">
    <property type="term" value="P:stabilization of membrane potential"/>
    <property type="evidence" value="ECO:0007669"/>
    <property type="project" value="TreeGrafter"/>
</dbReference>
<evidence type="ECO:0000256" key="6">
    <source>
        <dbReference type="ARBA" id="ARBA00022826"/>
    </source>
</evidence>
<dbReference type="OrthoDB" id="297496at2759"/>
<dbReference type="Proteomes" id="UP000030746">
    <property type="component" value="Unassembled WGS sequence"/>
</dbReference>
<dbReference type="GeneID" id="20230399"/>
<evidence type="ECO:0000256" key="8">
    <source>
        <dbReference type="ARBA" id="ARBA00022989"/>
    </source>
</evidence>
<dbReference type="PRINTS" id="PR01333">
    <property type="entry name" value="2POREKCHANEL"/>
</dbReference>
<evidence type="ECO:0000256" key="11">
    <source>
        <dbReference type="ARBA" id="ARBA00023303"/>
    </source>
</evidence>
<evidence type="ECO:0000256" key="13">
    <source>
        <dbReference type="SAM" id="MobiDB-lite"/>
    </source>
</evidence>
<sequence>MCWTRVKHVLKVLYSYIRSLIGLLFLLIVYSLIGAFIFRAIEAPYETEQKAIIKKERKEIIEQFVNFTNLPVLNETELRNQLFNLLKDYEEEVYTAYKTGVSLSVTKPKWDFYTALFYCGTVYTTIGYGHIYPSTTLGQIVTIIYAFIGIPLALITLADMGKRFTFGIKFVLAFLSQICKSRCCRKMYFGYEVDTEFNVNFYLALTIVIVYMFLGAFIYTRWEAWTYFEAVYFIFISISTIGFGDIIPAHPKFFLLSSVYVFIGLSLVSMCINVAIVYFTQQIDKAKVNIGRATEMAMERTNKTFSLAKGKMHEMSIKMNNHHHHDHSPDRDHNVHHHSGENGHQKKHNHNIFKVNFKNGHVHGRHRHGRNSI</sequence>
<feature type="transmembrane region" description="Helical" evidence="14">
    <location>
        <begin position="253"/>
        <end position="279"/>
    </location>
</feature>
<dbReference type="PANTHER" id="PTHR11003">
    <property type="entry name" value="POTASSIUM CHANNEL, SUBFAMILY K"/>
    <property type="match status" value="1"/>
</dbReference>
<feature type="compositionally biased region" description="Basic and acidic residues" evidence="13">
    <location>
        <begin position="327"/>
        <end position="344"/>
    </location>
</feature>
<evidence type="ECO:0000256" key="1">
    <source>
        <dbReference type="ARBA" id="ARBA00004141"/>
    </source>
</evidence>
<feature type="transmembrane region" description="Helical" evidence="14">
    <location>
        <begin position="112"/>
        <end position="131"/>
    </location>
</feature>
<dbReference type="RefSeq" id="XP_009066434.1">
    <property type="nucleotide sequence ID" value="XM_009068186.1"/>
</dbReference>
<evidence type="ECO:0000256" key="12">
    <source>
        <dbReference type="RuleBase" id="RU003857"/>
    </source>
</evidence>
<protein>
    <recommendedName>
        <fullName evidence="15">Potassium channel domain-containing protein</fullName>
    </recommendedName>
</protein>
<evidence type="ECO:0000256" key="9">
    <source>
        <dbReference type="ARBA" id="ARBA00023065"/>
    </source>
</evidence>
<dbReference type="GO" id="GO:0022841">
    <property type="term" value="F:potassium ion leak channel activity"/>
    <property type="evidence" value="ECO:0007669"/>
    <property type="project" value="TreeGrafter"/>
</dbReference>
<dbReference type="InterPro" id="IPR003092">
    <property type="entry name" value="2pore_dom_K_chnl_TASK"/>
</dbReference>
<dbReference type="GO" id="GO:0005886">
    <property type="term" value="C:plasma membrane"/>
    <property type="evidence" value="ECO:0007669"/>
    <property type="project" value="TreeGrafter"/>
</dbReference>